<dbReference type="Pfam" id="PF03447">
    <property type="entry name" value="NAD_binding_3"/>
    <property type="match status" value="1"/>
</dbReference>
<dbReference type="InterPro" id="IPR005106">
    <property type="entry name" value="Asp/hSer_DH_NAD-bd"/>
</dbReference>
<evidence type="ECO:0000256" key="3">
    <source>
        <dbReference type="ARBA" id="ARBA00022857"/>
    </source>
</evidence>
<dbReference type="UniPathway" id="UPA00253">
    <property type="reaction ID" value="UER00456"/>
</dbReference>
<dbReference type="OrthoDB" id="7056904at2"/>
<dbReference type="GO" id="GO:0050661">
    <property type="term" value="F:NADP binding"/>
    <property type="evidence" value="ECO:0007669"/>
    <property type="project" value="UniProtKB-UniRule"/>
</dbReference>
<evidence type="ECO:0000313" key="9">
    <source>
        <dbReference type="EMBL" id="AQV97101.1"/>
    </source>
</evidence>
<dbReference type="GO" id="GO:0051287">
    <property type="term" value="F:NAD binding"/>
    <property type="evidence" value="ECO:0007669"/>
    <property type="project" value="UniProtKB-UniRule"/>
</dbReference>
<organism evidence="9 10">
    <name type="scientific">Cupriavidus necator</name>
    <name type="common">Alcaligenes eutrophus</name>
    <name type="synonym">Ralstonia eutropha</name>
    <dbReference type="NCBI Taxonomy" id="106590"/>
    <lineage>
        <taxon>Bacteria</taxon>
        <taxon>Pseudomonadati</taxon>
        <taxon>Pseudomonadota</taxon>
        <taxon>Betaproteobacteria</taxon>
        <taxon>Burkholderiales</taxon>
        <taxon>Burkholderiaceae</taxon>
        <taxon>Cupriavidus</taxon>
    </lineage>
</organism>
<dbReference type="PANTHER" id="PTHR31873">
    <property type="entry name" value="L-ASPARTATE DEHYDROGENASE-RELATED"/>
    <property type="match status" value="1"/>
</dbReference>
<dbReference type="Pfam" id="PF01958">
    <property type="entry name" value="Asp_DH_C"/>
    <property type="match status" value="1"/>
</dbReference>
<keyword evidence="3 6" id="KW-0521">NADP</keyword>
<dbReference type="InterPro" id="IPR011182">
    <property type="entry name" value="L-Asp_DH"/>
</dbReference>
<dbReference type="EMBL" id="CP017758">
    <property type="protein sequence ID" value="AQV97101.1"/>
    <property type="molecule type" value="Genomic_DNA"/>
</dbReference>
<comment type="catalytic activity">
    <reaction evidence="6">
        <text>L-aspartate + NADP(+) + H2O = oxaloacetate + NH4(+) + NADPH + H(+)</text>
        <dbReference type="Rhea" id="RHEA:11784"/>
        <dbReference type="ChEBI" id="CHEBI:15377"/>
        <dbReference type="ChEBI" id="CHEBI:15378"/>
        <dbReference type="ChEBI" id="CHEBI:16452"/>
        <dbReference type="ChEBI" id="CHEBI:28938"/>
        <dbReference type="ChEBI" id="CHEBI:29991"/>
        <dbReference type="ChEBI" id="CHEBI:57783"/>
        <dbReference type="ChEBI" id="CHEBI:58349"/>
        <dbReference type="EC" id="1.4.1.21"/>
    </reaction>
</comment>
<reference evidence="10" key="1">
    <citation type="submission" date="2017-02" db="EMBL/GenBank/DDBJ databases">
        <title>Complete genome sequence of Cupriavidus necator strain NH9, a 3-chlorobenzoate degrader.</title>
        <authorList>
            <person name="Moriuchi R."/>
            <person name="Dohra H."/>
            <person name="Ogawa N."/>
        </authorList>
    </citation>
    <scope>NUCLEOTIDE SEQUENCE [LARGE SCALE GENOMIC DNA]</scope>
    <source>
        <strain evidence="10">NH9</strain>
    </source>
</reference>
<evidence type="ECO:0000256" key="4">
    <source>
        <dbReference type="ARBA" id="ARBA00023002"/>
    </source>
</evidence>
<dbReference type="HAMAP" id="MF_01265">
    <property type="entry name" value="NadX"/>
    <property type="match status" value="1"/>
</dbReference>
<evidence type="ECO:0000256" key="2">
    <source>
        <dbReference type="ARBA" id="ARBA00022642"/>
    </source>
</evidence>
<dbReference type="NCBIfam" id="NF009828">
    <property type="entry name" value="PRK13303.1-3"/>
    <property type="match status" value="1"/>
</dbReference>
<feature type="binding site" evidence="6">
    <location>
        <position position="123"/>
    </location>
    <ligand>
        <name>NAD(+)</name>
        <dbReference type="ChEBI" id="CHEBI:57540"/>
    </ligand>
</feature>
<dbReference type="SUPFAM" id="SSF51735">
    <property type="entry name" value="NAD(P)-binding Rossmann-fold domains"/>
    <property type="match status" value="1"/>
</dbReference>
<accession>A0A1U9UXZ1</accession>
<evidence type="ECO:0000259" key="7">
    <source>
        <dbReference type="Pfam" id="PF01958"/>
    </source>
</evidence>
<evidence type="ECO:0000313" key="10">
    <source>
        <dbReference type="Proteomes" id="UP000189627"/>
    </source>
</evidence>
<dbReference type="SUPFAM" id="SSF55347">
    <property type="entry name" value="Glyceraldehyde-3-phosphate dehydrogenase-like, C-terminal domain"/>
    <property type="match status" value="1"/>
</dbReference>
<dbReference type="GO" id="GO:0009435">
    <property type="term" value="P:NAD+ biosynthetic process"/>
    <property type="evidence" value="ECO:0007669"/>
    <property type="project" value="UniProtKB-UniRule"/>
</dbReference>
<dbReference type="GO" id="GO:0033735">
    <property type="term" value="F:aspartate dehydrogenase [NAD(P)+] activity"/>
    <property type="evidence" value="ECO:0007669"/>
    <property type="project" value="UniProtKB-EC"/>
</dbReference>
<comment type="pathway">
    <text evidence="6">Cofactor biosynthesis; NAD(+) biosynthesis; iminoaspartate from L-aspartate (dehydrogenase route): step 1/1.</text>
</comment>
<dbReference type="NCBIfam" id="NF009827">
    <property type="entry name" value="PRK13303.1-2"/>
    <property type="match status" value="1"/>
</dbReference>
<comment type="miscellaneous">
    <text evidence="6">The iminoaspartate product is unstable in aqueous solution and can decompose to oxaloacetate and ammonia.</text>
</comment>
<dbReference type="Proteomes" id="UP000189627">
    <property type="component" value="Chromosome 2"/>
</dbReference>
<dbReference type="PANTHER" id="PTHR31873:SF6">
    <property type="entry name" value="ASPARTATE DEHYDROGENASE DOMAIN-CONTAINING PROTEIN"/>
    <property type="match status" value="1"/>
</dbReference>
<comment type="catalytic activity">
    <reaction evidence="6">
        <text>L-aspartate + NAD(+) + H2O = oxaloacetate + NH4(+) + NADH + H(+)</text>
        <dbReference type="Rhea" id="RHEA:11788"/>
        <dbReference type="ChEBI" id="CHEBI:15377"/>
        <dbReference type="ChEBI" id="CHEBI:15378"/>
        <dbReference type="ChEBI" id="CHEBI:16452"/>
        <dbReference type="ChEBI" id="CHEBI:28938"/>
        <dbReference type="ChEBI" id="CHEBI:29991"/>
        <dbReference type="ChEBI" id="CHEBI:57540"/>
        <dbReference type="ChEBI" id="CHEBI:57945"/>
        <dbReference type="EC" id="1.4.1.21"/>
    </reaction>
</comment>
<keyword evidence="5 6" id="KW-0520">NAD</keyword>
<dbReference type="GO" id="GO:0016639">
    <property type="term" value="F:oxidoreductase activity, acting on the CH-NH2 group of donors, NAD or NADP as acceptor"/>
    <property type="evidence" value="ECO:0007669"/>
    <property type="project" value="UniProtKB-UniRule"/>
</dbReference>
<dbReference type="InterPro" id="IPR002811">
    <property type="entry name" value="Asp_DH"/>
</dbReference>
<dbReference type="Gene3D" id="3.40.50.720">
    <property type="entry name" value="NAD(P)-binding Rossmann-like Domain"/>
    <property type="match status" value="1"/>
</dbReference>
<dbReference type="Gene3D" id="3.30.360.10">
    <property type="entry name" value="Dihydrodipicolinate Reductase, domain 2"/>
    <property type="match status" value="1"/>
</dbReference>
<dbReference type="EC" id="1.4.1.21" evidence="6"/>
<comment type="similarity">
    <text evidence="1 6">Belongs to the L-aspartate dehydrogenase family.</text>
</comment>
<keyword evidence="4 6" id="KW-0560">Oxidoreductase</keyword>
<gene>
    <name evidence="6" type="primary">nadX</name>
    <name evidence="9" type="ORF">BJN34_24880</name>
</gene>
<dbReference type="AlphaFoldDB" id="A0A1U9UXZ1"/>
<comment type="function">
    <text evidence="6">Specifically catalyzes the NAD or NADP-dependent dehydrogenation of L-aspartate to iminoaspartate.</text>
</comment>
<dbReference type="InterPro" id="IPR020626">
    <property type="entry name" value="Asp_DH_prok"/>
</dbReference>
<evidence type="ECO:0000256" key="6">
    <source>
        <dbReference type="HAMAP-Rule" id="MF_01265"/>
    </source>
</evidence>
<proteinExistence type="inferred from homology"/>
<dbReference type="InterPro" id="IPR036291">
    <property type="entry name" value="NAD(P)-bd_dom_sf"/>
</dbReference>
<dbReference type="RefSeq" id="WP_078199478.1">
    <property type="nucleotide sequence ID" value="NZ_CP017758.1"/>
</dbReference>
<dbReference type="PIRSF" id="PIRSF005227">
    <property type="entry name" value="Asp_dh_NAD_syn"/>
    <property type="match status" value="1"/>
</dbReference>
<dbReference type="KEGG" id="cuh:BJN34_24880"/>
<evidence type="ECO:0000259" key="8">
    <source>
        <dbReference type="Pfam" id="PF03447"/>
    </source>
</evidence>
<name>A0A1U9UXZ1_CUPNE</name>
<feature type="binding site" evidence="6">
    <location>
        <position position="189"/>
    </location>
    <ligand>
        <name>NAD(+)</name>
        <dbReference type="ChEBI" id="CHEBI:57540"/>
    </ligand>
</feature>
<sequence length="266" mass="27848">MLHVSMVGCGAIGRGVMELLKSDPDVVFDVVIVPEHTMDEARDAVSALAPSARVATHLDERRPDLLVECAGHHALEEHIVPALERGIPCMVVSVGALSEPGMAERLEAAARRGGTQVQLLSGAIGAIDALAAARVGGLDEVVYTGRKPARAWIGTPAEQLFDLDALTEATVIFEGTARDAARLYPKNANVAATVSLAGLGLDRTSVKLLADPHAVENVHHVEARGAFGGFELTMRGKPLAANPKTSALTVFSVVRALGNRAHAVSI</sequence>
<evidence type="ECO:0000256" key="1">
    <source>
        <dbReference type="ARBA" id="ARBA00008331"/>
    </source>
</evidence>
<keyword evidence="2 6" id="KW-0662">Pyridine nucleotide biosynthesis</keyword>
<feature type="domain" description="Aspartate dehydrogenase" evidence="7">
    <location>
        <begin position="166"/>
        <end position="254"/>
    </location>
</feature>
<feature type="domain" description="Aspartate/homoserine dehydrogenase NAD-binding" evidence="8">
    <location>
        <begin position="8"/>
        <end position="117"/>
    </location>
</feature>
<feature type="active site" evidence="6">
    <location>
        <position position="219"/>
    </location>
</feature>
<evidence type="ECO:0000256" key="5">
    <source>
        <dbReference type="ARBA" id="ARBA00023027"/>
    </source>
</evidence>
<protein>
    <recommendedName>
        <fullName evidence="6">L-aspartate dehydrogenase</fullName>
        <ecNumber evidence="6">1.4.1.21</ecNumber>
    </recommendedName>
</protein>